<dbReference type="EMBL" id="FNKK01000002">
    <property type="protein sequence ID" value="SDR26481.1"/>
    <property type="molecule type" value="Genomic_DNA"/>
</dbReference>
<gene>
    <name evidence="1" type="ORF">SAMN04489764_4587</name>
</gene>
<dbReference type="PANTHER" id="PTHR36454:SF1">
    <property type="entry name" value="DUF1015 DOMAIN-CONTAINING PROTEIN"/>
    <property type="match status" value="1"/>
</dbReference>
<dbReference type="InterPro" id="IPR008323">
    <property type="entry name" value="UCP033563"/>
</dbReference>
<dbReference type="STRING" id="35622.SAMN04489764_4587"/>
<dbReference type="RefSeq" id="WP_242659475.1">
    <property type="nucleotide sequence ID" value="NZ_FNKK01000002.1"/>
</dbReference>
<evidence type="ECO:0000313" key="2">
    <source>
        <dbReference type="Proteomes" id="UP000217103"/>
    </source>
</evidence>
<keyword evidence="2" id="KW-1185">Reference proteome</keyword>
<evidence type="ECO:0000313" key="1">
    <source>
        <dbReference type="EMBL" id="SDR26481.1"/>
    </source>
</evidence>
<organism evidence="1 2">
    <name type="scientific">Thermostaphylospora chromogena</name>
    <dbReference type="NCBI Taxonomy" id="35622"/>
    <lineage>
        <taxon>Bacteria</taxon>
        <taxon>Bacillati</taxon>
        <taxon>Actinomycetota</taxon>
        <taxon>Actinomycetes</taxon>
        <taxon>Streptosporangiales</taxon>
        <taxon>Thermomonosporaceae</taxon>
        <taxon>Thermostaphylospora</taxon>
    </lineage>
</organism>
<protein>
    <submittedName>
        <fullName evidence="1">Uncharacterized conserved protein, DUF1015 family</fullName>
    </submittedName>
</protein>
<reference evidence="1 2" key="1">
    <citation type="submission" date="2016-10" db="EMBL/GenBank/DDBJ databases">
        <authorList>
            <person name="de Groot N.N."/>
        </authorList>
    </citation>
    <scope>NUCLEOTIDE SEQUENCE [LARGE SCALE GENOMIC DNA]</scope>
    <source>
        <strain evidence="1 2">DSM 43794</strain>
    </source>
</reference>
<accession>A0A1H1HM18</accession>
<dbReference type="Pfam" id="PF06245">
    <property type="entry name" value="DUF1015"/>
    <property type="match status" value="1"/>
</dbReference>
<dbReference type="PANTHER" id="PTHR36454">
    <property type="entry name" value="LMO2823 PROTEIN"/>
    <property type="match status" value="1"/>
</dbReference>
<dbReference type="Proteomes" id="UP000217103">
    <property type="component" value="Unassembled WGS sequence"/>
</dbReference>
<name>A0A1H1HM18_9ACTN</name>
<proteinExistence type="predicted"/>
<dbReference type="PIRSF" id="PIRSF033563">
    <property type="entry name" value="UCP033563"/>
    <property type="match status" value="1"/>
</dbReference>
<dbReference type="AlphaFoldDB" id="A0A1H1HM18"/>
<sequence length="421" mass="45877">MANSELPVPDGLSLRPFHGVRFAVDDISSVTSPPYDLVSDDEARELLDAHPNNVVRLILPGADHHRYAQARDTLQTWLAEGVLAPDPEPAVYVYEQSRNGDILQRGLIGDVALAAPASRIILPHEEVYPGPIADRLALMKSTQANLEPIFLLYEGVEGAATRLTDEVAATRMPLLDTEIAGVRHRLWAITDTAEIERIDADLRPRRALIADGHHRYATYRTLQREHHDAGDGPGPWDYGLALLVDSTAYPPDLKPIHRVIPRLPLGEAVARAKGAWQVHEHAEIADGLAALAEADGPAFLLAGAGPCHLLTDPDPLQIRHAMPEGRSARWCALNTAILAEFLLPKVWGLRDDEETVRIVHHDANAAVQLAAHTGGTAVILNPLTVEEVMAIAAEGERVPRKSTSFSPKPRTGLILRTFATD</sequence>